<sequence length="263" mass="28329">MSGWIVSNIPPGLLLVGLIVVVAGGAMLLVKWVRRRFPALTRDEHNDVTKFTYSFIGFIYAFFIGFVVSSMWGQINTADGNARAEGAAAAEMATNLDVFTHADADRIRASLLGYEKAAIAEWDSGRGTRSPEADAALAKLSAAYHQVSATTDSQKSVLSTSYANLDKISQARTVRLLTVREDAGPPWPLWAVIFLTSSMVLGTVVIYGVEKSGMHYPMVAIVGLIVATNLFLILELSHPFVGGIATTSDPLREVVSILSQPAR</sequence>
<gene>
    <name evidence="2" type="ORF">ORI27_12890</name>
</gene>
<feature type="transmembrane region" description="Helical" evidence="1">
    <location>
        <begin position="187"/>
        <end position="209"/>
    </location>
</feature>
<keyword evidence="1" id="KW-0472">Membrane</keyword>
<dbReference type="InterPro" id="IPR025333">
    <property type="entry name" value="DUF4239"/>
</dbReference>
<proteinExistence type="predicted"/>
<keyword evidence="3" id="KW-1185">Reference proteome</keyword>
<protein>
    <submittedName>
        <fullName evidence="2">DUF4239 domain-containing protein</fullName>
    </submittedName>
</protein>
<reference evidence="2 3" key="1">
    <citation type="submission" date="2022-11" db="EMBL/GenBank/DDBJ databases">
        <title>Mycobacterium sp. nov.</title>
        <authorList>
            <person name="Papic B."/>
            <person name="Spicic S."/>
            <person name="Duvnjak S."/>
        </authorList>
    </citation>
    <scope>NUCLEOTIDE SEQUENCE [LARGE SCALE GENOMIC DNA]</scope>
    <source>
        <strain evidence="2 3">CVI_P4</strain>
    </source>
</reference>
<dbReference type="RefSeq" id="WP_265997237.1">
    <property type="nucleotide sequence ID" value="NZ_JAPJDN010000009.1"/>
</dbReference>
<keyword evidence="1" id="KW-0812">Transmembrane</keyword>
<dbReference type="Proteomes" id="UP001300745">
    <property type="component" value="Unassembled WGS sequence"/>
</dbReference>
<dbReference type="EMBL" id="JAPJDO010000009">
    <property type="protein sequence ID" value="MCX2937599.1"/>
    <property type="molecule type" value="Genomic_DNA"/>
</dbReference>
<evidence type="ECO:0000313" key="2">
    <source>
        <dbReference type="EMBL" id="MCX2937599.1"/>
    </source>
</evidence>
<dbReference type="Pfam" id="PF14023">
    <property type="entry name" value="Bestrophin-like"/>
    <property type="match status" value="1"/>
</dbReference>
<comment type="caution">
    <text evidence="2">The sequence shown here is derived from an EMBL/GenBank/DDBJ whole genome shotgun (WGS) entry which is preliminary data.</text>
</comment>
<keyword evidence="1" id="KW-1133">Transmembrane helix</keyword>
<feature type="transmembrane region" description="Helical" evidence="1">
    <location>
        <begin position="12"/>
        <end position="30"/>
    </location>
</feature>
<evidence type="ECO:0000313" key="3">
    <source>
        <dbReference type="Proteomes" id="UP001300745"/>
    </source>
</evidence>
<feature type="transmembrane region" description="Helical" evidence="1">
    <location>
        <begin position="216"/>
        <end position="234"/>
    </location>
</feature>
<feature type="transmembrane region" description="Helical" evidence="1">
    <location>
        <begin position="51"/>
        <end position="72"/>
    </location>
</feature>
<accession>A0ABT3SEQ8</accession>
<evidence type="ECO:0000256" key="1">
    <source>
        <dbReference type="SAM" id="Phobius"/>
    </source>
</evidence>
<name>A0ABT3SEQ8_9MYCO</name>
<organism evidence="2 3">
    <name type="scientific">Mycobacterium pinniadriaticum</name>
    <dbReference type="NCBI Taxonomy" id="2994102"/>
    <lineage>
        <taxon>Bacteria</taxon>
        <taxon>Bacillati</taxon>
        <taxon>Actinomycetota</taxon>
        <taxon>Actinomycetes</taxon>
        <taxon>Mycobacteriales</taxon>
        <taxon>Mycobacteriaceae</taxon>
        <taxon>Mycobacterium</taxon>
    </lineage>
</organism>